<evidence type="ECO:0000313" key="2">
    <source>
        <dbReference type="EMBL" id="CDX30562.1"/>
    </source>
</evidence>
<dbReference type="Proteomes" id="UP000046373">
    <property type="component" value="Unassembled WGS sequence"/>
</dbReference>
<evidence type="ECO:0000313" key="3">
    <source>
        <dbReference type="Proteomes" id="UP000046373"/>
    </source>
</evidence>
<dbReference type="GeneID" id="31894085"/>
<feature type="compositionally biased region" description="Basic and acidic residues" evidence="1">
    <location>
        <begin position="86"/>
        <end position="99"/>
    </location>
</feature>
<name>A0A090EJ13_MESPL</name>
<accession>A0A090EJ13</accession>
<gene>
    <name evidence="2" type="ORF">MPLDJ20_130075</name>
</gene>
<dbReference type="AlphaFoldDB" id="A0A090EJ13"/>
<evidence type="ECO:0000256" key="1">
    <source>
        <dbReference type="SAM" id="MobiDB-lite"/>
    </source>
</evidence>
<reference evidence="2 3" key="1">
    <citation type="submission" date="2014-08" db="EMBL/GenBank/DDBJ databases">
        <authorList>
            <person name="Moulin Lionel"/>
        </authorList>
    </citation>
    <scope>NUCLEOTIDE SEQUENCE [LARGE SCALE GENOMIC DNA]</scope>
</reference>
<sequence length="99" mass="10756">MVFTVVAECAAFTWCDLSRDRIASGGHKPGMQPMRSSRRNSGQGLGLAGDFRGDEGRGDLDKNLDLPPNPGKVLKQTETAPPPDPIMRRPERPIAKKGE</sequence>
<feature type="region of interest" description="Disordered" evidence="1">
    <location>
        <begin position="21"/>
        <end position="99"/>
    </location>
</feature>
<proteinExistence type="predicted"/>
<organism evidence="2 3">
    <name type="scientific">Mesorhizobium plurifarium</name>
    <dbReference type="NCBI Taxonomy" id="69974"/>
    <lineage>
        <taxon>Bacteria</taxon>
        <taxon>Pseudomonadati</taxon>
        <taxon>Pseudomonadota</taxon>
        <taxon>Alphaproteobacteria</taxon>
        <taxon>Hyphomicrobiales</taxon>
        <taxon>Phyllobacteriaceae</taxon>
        <taxon>Mesorhizobium</taxon>
    </lineage>
</organism>
<protein>
    <submittedName>
        <fullName evidence="2">Uncharacterized protein</fullName>
    </submittedName>
</protein>
<feature type="compositionally biased region" description="Basic and acidic residues" evidence="1">
    <location>
        <begin position="51"/>
        <end position="64"/>
    </location>
</feature>
<dbReference type="EMBL" id="CCNB01000005">
    <property type="protein sequence ID" value="CDX30562.1"/>
    <property type="molecule type" value="Genomic_DNA"/>
</dbReference>